<dbReference type="Pfam" id="PF04847">
    <property type="entry name" value="Calcipressin"/>
    <property type="match status" value="1"/>
</dbReference>
<dbReference type="InterPro" id="IPR012677">
    <property type="entry name" value="Nucleotide-bd_a/b_plait_sf"/>
</dbReference>
<name>A0A7R9AKK1_TIMSH</name>
<keyword evidence="2" id="KW-0732">Signal</keyword>
<proteinExistence type="inferred from homology"/>
<dbReference type="CDD" id="cd12434">
    <property type="entry name" value="RRM_RCAN_like"/>
    <property type="match status" value="1"/>
</dbReference>
<dbReference type="GO" id="GO:0008597">
    <property type="term" value="F:calcium-dependent protein serine/threonine phosphatase regulator activity"/>
    <property type="evidence" value="ECO:0007669"/>
    <property type="project" value="TreeGrafter"/>
</dbReference>
<organism evidence="3">
    <name type="scientific">Timema shepardi</name>
    <name type="common">Walking stick</name>
    <dbReference type="NCBI Taxonomy" id="629360"/>
    <lineage>
        <taxon>Eukaryota</taxon>
        <taxon>Metazoa</taxon>
        <taxon>Ecdysozoa</taxon>
        <taxon>Arthropoda</taxon>
        <taxon>Hexapoda</taxon>
        <taxon>Insecta</taxon>
        <taxon>Pterygota</taxon>
        <taxon>Neoptera</taxon>
        <taxon>Polyneoptera</taxon>
        <taxon>Phasmatodea</taxon>
        <taxon>Timematodea</taxon>
        <taxon>Timematoidea</taxon>
        <taxon>Timematidae</taxon>
        <taxon>Timema</taxon>
    </lineage>
</organism>
<accession>A0A7R9AKK1</accession>
<feature type="chain" id="PRO_5030621723" description="Protein sarah" evidence="2">
    <location>
        <begin position="22"/>
        <end position="297"/>
    </location>
</feature>
<evidence type="ECO:0008006" key="4">
    <source>
        <dbReference type="Google" id="ProtNLM"/>
    </source>
</evidence>
<comment type="similarity">
    <text evidence="1">Belongs to the RCAN family.</text>
</comment>
<dbReference type="SUPFAM" id="SSF54928">
    <property type="entry name" value="RNA-binding domain, RBD"/>
    <property type="match status" value="1"/>
</dbReference>
<dbReference type="InterPro" id="IPR035979">
    <property type="entry name" value="RBD_domain_sf"/>
</dbReference>
<dbReference type="AlphaFoldDB" id="A0A7R9AKK1"/>
<evidence type="ECO:0000313" key="3">
    <source>
        <dbReference type="EMBL" id="CAD7256067.1"/>
    </source>
</evidence>
<dbReference type="GO" id="GO:0005737">
    <property type="term" value="C:cytoplasm"/>
    <property type="evidence" value="ECO:0007669"/>
    <property type="project" value="TreeGrafter"/>
</dbReference>
<dbReference type="GO" id="GO:0019722">
    <property type="term" value="P:calcium-mediated signaling"/>
    <property type="evidence" value="ECO:0007669"/>
    <property type="project" value="InterPro"/>
</dbReference>
<dbReference type="GO" id="GO:0005634">
    <property type="term" value="C:nucleus"/>
    <property type="evidence" value="ECO:0007669"/>
    <property type="project" value="TreeGrafter"/>
</dbReference>
<dbReference type="GO" id="GO:0007617">
    <property type="term" value="P:mating behavior"/>
    <property type="evidence" value="ECO:0007669"/>
    <property type="project" value="UniProtKB-ARBA"/>
</dbReference>
<dbReference type="EMBL" id="OC000083">
    <property type="protein sequence ID" value="CAD7256067.1"/>
    <property type="molecule type" value="Genomic_DNA"/>
</dbReference>
<dbReference type="Gene3D" id="3.30.70.330">
    <property type="match status" value="1"/>
</dbReference>
<evidence type="ECO:0000256" key="1">
    <source>
        <dbReference type="ARBA" id="ARBA00008209"/>
    </source>
</evidence>
<dbReference type="InterPro" id="IPR006931">
    <property type="entry name" value="Calcipressin"/>
</dbReference>
<dbReference type="PANTHER" id="PTHR10300:SF14">
    <property type="entry name" value="PROTEIN SARAH"/>
    <property type="match status" value="1"/>
</dbReference>
<dbReference type="FunFam" id="3.30.70.330:FF:000092">
    <property type="entry name" value="Calcipressin-2 isoform 2"/>
    <property type="match status" value="1"/>
</dbReference>
<evidence type="ECO:0000256" key="2">
    <source>
        <dbReference type="SAM" id="SignalP"/>
    </source>
</evidence>
<feature type="signal peptide" evidence="2">
    <location>
        <begin position="1"/>
        <end position="21"/>
    </location>
</feature>
<reference evidence="3" key="1">
    <citation type="submission" date="2020-11" db="EMBL/GenBank/DDBJ databases">
        <authorList>
            <person name="Tran Van P."/>
        </authorList>
    </citation>
    <scope>NUCLEOTIDE SEQUENCE</scope>
</reference>
<protein>
    <recommendedName>
        <fullName evidence="4">Protein sarah</fullName>
    </recommendedName>
</protein>
<dbReference type="PANTHER" id="PTHR10300">
    <property type="entry name" value="CALCIPRESSIN"/>
    <property type="match status" value="1"/>
</dbReference>
<gene>
    <name evidence="3" type="ORF">TSIB3V08_LOCUS358</name>
</gene>
<sequence>MYVSVLGYLLMFFGFINYHRSNSSNNRHIVNQHVNKNKSNSFKKDNSITLNTSVMEDSEGRMAVDSDEAMSNDENDIIINEVDGLPNVHPNYIELELQRDAPCLNNDGARTLDELIHDEDLPTSLIVTNLDVAVFKDEEKKKNLEVLFNQFGEASSFQFFRSFRRMRVNFKCPAAAAKARIHLHQTQYGETVMNCYFAQPVSPIDLEDQHLQPPALTKQFLISPPASPPVGWEPRDEGEPLVNYDLLAAIANLTPGETHELHPPSGSQPRIVVHVCEESAASKTSKMRIPQTRCPEN</sequence>
<dbReference type="GO" id="GO:0003676">
    <property type="term" value="F:nucleic acid binding"/>
    <property type="evidence" value="ECO:0007669"/>
    <property type="project" value="InterPro"/>
</dbReference>